<dbReference type="EMBL" id="JAUIQD010000006">
    <property type="protein sequence ID" value="KAK3347279.1"/>
    <property type="molecule type" value="Genomic_DNA"/>
</dbReference>
<protein>
    <submittedName>
        <fullName evidence="3">Uncharacterized protein</fullName>
    </submittedName>
</protein>
<dbReference type="AlphaFoldDB" id="A0AAJ0HDI9"/>
<keyword evidence="2" id="KW-0472">Membrane</keyword>
<evidence type="ECO:0000256" key="1">
    <source>
        <dbReference type="SAM" id="MobiDB-lite"/>
    </source>
</evidence>
<reference evidence="3" key="2">
    <citation type="submission" date="2023-06" db="EMBL/GenBank/DDBJ databases">
        <authorList>
            <consortium name="Lawrence Berkeley National Laboratory"/>
            <person name="Haridas S."/>
            <person name="Hensen N."/>
            <person name="Bonometti L."/>
            <person name="Westerberg I."/>
            <person name="Brannstrom I.O."/>
            <person name="Guillou S."/>
            <person name="Cros-Aarteil S."/>
            <person name="Calhoun S."/>
            <person name="Kuo A."/>
            <person name="Mondo S."/>
            <person name="Pangilinan J."/>
            <person name="Riley R."/>
            <person name="Labutti K."/>
            <person name="Andreopoulos B."/>
            <person name="Lipzen A."/>
            <person name="Chen C."/>
            <person name="Yanf M."/>
            <person name="Daum C."/>
            <person name="Ng V."/>
            <person name="Clum A."/>
            <person name="Steindorff A."/>
            <person name="Ohm R."/>
            <person name="Martin F."/>
            <person name="Silar P."/>
            <person name="Natvig D."/>
            <person name="Lalanne C."/>
            <person name="Gautier V."/>
            <person name="Ament-Velasquez S.L."/>
            <person name="Kruys A."/>
            <person name="Hutchinson M.I."/>
            <person name="Powell A.J."/>
            <person name="Barry K."/>
            <person name="Miller A.N."/>
            <person name="Grigoriev I.V."/>
            <person name="Debuchy R."/>
            <person name="Gladieux P."/>
            <person name="Thoren M.H."/>
            <person name="Johannesson H."/>
        </authorList>
    </citation>
    <scope>NUCLEOTIDE SEQUENCE</scope>
    <source>
        <strain evidence="3">CBS 955.72</strain>
    </source>
</reference>
<keyword evidence="2" id="KW-0812">Transmembrane</keyword>
<feature type="region of interest" description="Disordered" evidence="1">
    <location>
        <begin position="1"/>
        <end position="23"/>
    </location>
</feature>
<evidence type="ECO:0000313" key="3">
    <source>
        <dbReference type="EMBL" id="KAK3347279.1"/>
    </source>
</evidence>
<keyword evidence="2" id="KW-1133">Transmembrane helix</keyword>
<dbReference type="Proteomes" id="UP001275084">
    <property type="component" value="Unassembled WGS sequence"/>
</dbReference>
<proteinExistence type="predicted"/>
<organism evidence="3 4">
    <name type="scientific">Lasiosphaeria hispida</name>
    <dbReference type="NCBI Taxonomy" id="260671"/>
    <lineage>
        <taxon>Eukaryota</taxon>
        <taxon>Fungi</taxon>
        <taxon>Dikarya</taxon>
        <taxon>Ascomycota</taxon>
        <taxon>Pezizomycotina</taxon>
        <taxon>Sordariomycetes</taxon>
        <taxon>Sordariomycetidae</taxon>
        <taxon>Sordariales</taxon>
        <taxon>Lasiosphaeriaceae</taxon>
        <taxon>Lasiosphaeria</taxon>
    </lineage>
</organism>
<reference evidence="3" key="1">
    <citation type="journal article" date="2023" name="Mol. Phylogenet. Evol.">
        <title>Genome-scale phylogeny and comparative genomics of the fungal order Sordariales.</title>
        <authorList>
            <person name="Hensen N."/>
            <person name="Bonometti L."/>
            <person name="Westerberg I."/>
            <person name="Brannstrom I.O."/>
            <person name="Guillou S."/>
            <person name="Cros-Aarteil S."/>
            <person name="Calhoun S."/>
            <person name="Haridas S."/>
            <person name="Kuo A."/>
            <person name="Mondo S."/>
            <person name="Pangilinan J."/>
            <person name="Riley R."/>
            <person name="LaButti K."/>
            <person name="Andreopoulos B."/>
            <person name="Lipzen A."/>
            <person name="Chen C."/>
            <person name="Yan M."/>
            <person name="Daum C."/>
            <person name="Ng V."/>
            <person name="Clum A."/>
            <person name="Steindorff A."/>
            <person name="Ohm R.A."/>
            <person name="Martin F."/>
            <person name="Silar P."/>
            <person name="Natvig D.O."/>
            <person name="Lalanne C."/>
            <person name="Gautier V."/>
            <person name="Ament-Velasquez S.L."/>
            <person name="Kruys A."/>
            <person name="Hutchinson M.I."/>
            <person name="Powell A.J."/>
            <person name="Barry K."/>
            <person name="Miller A.N."/>
            <person name="Grigoriev I.V."/>
            <person name="Debuchy R."/>
            <person name="Gladieux P."/>
            <person name="Hiltunen Thoren M."/>
            <person name="Johannesson H."/>
        </authorList>
    </citation>
    <scope>NUCLEOTIDE SEQUENCE</scope>
    <source>
        <strain evidence="3">CBS 955.72</strain>
    </source>
</reference>
<evidence type="ECO:0000256" key="2">
    <source>
        <dbReference type="SAM" id="Phobius"/>
    </source>
</evidence>
<comment type="caution">
    <text evidence="3">The sequence shown here is derived from an EMBL/GenBank/DDBJ whole genome shotgun (WGS) entry which is preliminary data.</text>
</comment>
<sequence length="751" mass="81212">MKKYAALRPRASPRDQVFPRREVDQSPENLFVSDATHTLKPSGRPSVRDSIGIARLCILGLGVAAIMTATVLLALLWQGAATAIGEGNPSQAWRDVINRGWAPVTVTLCAAAIRTAISLQAGVAMSMIASVLLEKQYVKLGDSAFLSTIRAVSIQPVSLLFFGGRGVLRSLGLLGLPLLIITSLLAIASTFTSSILLSDFGNIIILGDFNTSMVGYGNESVETSMDIWRSPPVQYGRFAEYTYDGSAATGQYIDDTGITLRVPLPMAAVAERETLREYAGPATVLDHRVACVAPQELWITSLNETRTSSGNTVGPLSFGGYATFDTDLPLPLLGAEPGKRIPFDCLMPSTDRTVGLQWNLTVCVVRPPASTEESESSPLRLVPFLPLKVNLTIYGPPIYFIFNVTAPVQSDGLGWSDFANEHFGAHIDDTRGYEIPQGALLTSRKGPWTSTRVGGVEFLEGVVFSASACVTVQQGFAFNVTLKGQSATEPVLGWTGALGGTESNPPPEFTYDTSAVRRQLDATTNSRTLSRQQRGVMELEFAATNWSQPLDEEPSFSLNAMDLFPILPTVPLCAIRCRTNPSAVMAVQQNNDVGHPVHVALFHDALSATGSPARALQSWLTTLTRQRFYDGLGRFTTGAEARYAHSVQVFAPRQWAGFIGMVAVLACHFMAVAGVAVWYLCVTRHTMLGNSWQAVSQVVSEATLPLLQRASNLKDADVKAIIREEMGEAGRYGIARLRKTDRRELVAMHPA</sequence>
<evidence type="ECO:0000313" key="4">
    <source>
        <dbReference type="Proteomes" id="UP001275084"/>
    </source>
</evidence>
<keyword evidence="4" id="KW-1185">Reference proteome</keyword>
<gene>
    <name evidence="3" type="ORF">B0T25DRAFT_298285</name>
</gene>
<feature type="transmembrane region" description="Helical" evidence="2">
    <location>
        <begin position="100"/>
        <end position="133"/>
    </location>
</feature>
<accession>A0AAJ0HDI9</accession>
<feature type="transmembrane region" description="Helical" evidence="2">
    <location>
        <begin position="176"/>
        <end position="197"/>
    </location>
</feature>
<feature type="transmembrane region" description="Helical" evidence="2">
    <location>
        <begin position="655"/>
        <end position="680"/>
    </location>
</feature>
<name>A0AAJ0HDI9_9PEZI</name>
<feature type="transmembrane region" description="Helical" evidence="2">
    <location>
        <begin position="56"/>
        <end position="80"/>
    </location>
</feature>